<dbReference type="AlphaFoldDB" id="E4RSN5"/>
<organism evidence="1 2">
    <name type="scientific">Leadbetterella byssophila (strain DSM 17132 / JCM 16389 / KACC 11308 / NBRC 106382 / 4M15)</name>
    <dbReference type="NCBI Taxonomy" id="649349"/>
    <lineage>
        <taxon>Bacteria</taxon>
        <taxon>Pseudomonadati</taxon>
        <taxon>Bacteroidota</taxon>
        <taxon>Cytophagia</taxon>
        <taxon>Cytophagales</taxon>
        <taxon>Leadbetterellaceae</taxon>
        <taxon>Leadbetterella</taxon>
    </lineage>
</organism>
<dbReference type="EMBL" id="CP002305">
    <property type="protein sequence ID" value="ADQ15885.1"/>
    <property type="molecule type" value="Genomic_DNA"/>
</dbReference>
<evidence type="ECO:0000313" key="2">
    <source>
        <dbReference type="Proteomes" id="UP000007435"/>
    </source>
</evidence>
<dbReference type="OrthoDB" id="1260906at2"/>
<dbReference type="eggNOG" id="ENOG5032XPA">
    <property type="taxonomic scope" value="Bacteria"/>
</dbReference>
<keyword evidence="2" id="KW-1185">Reference proteome</keyword>
<name>E4RSN5_LEAB4</name>
<gene>
    <name evidence="1" type="ordered locus">Lbys_0089</name>
</gene>
<reference evidence="1 2" key="2">
    <citation type="journal article" date="2011" name="Stand. Genomic Sci.">
        <title>Complete genome sequence of Leadbetterella byssophila type strain (4M15).</title>
        <authorList>
            <person name="Abt B."/>
            <person name="Teshima H."/>
            <person name="Lucas S."/>
            <person name="Lapidus A."/>
            <person name="Del Rio T.G."/>
            <person name="Nolan M."/>
            <person name="Tice H."/>
            <person name="Cheng J.F."/>
            <person name="Pitluck S."/>
            <person name="Liolios K."/>
            <person name="Pagani I."/>
            <person name="Ivanova N."/>
            <person name="Mavromatis K."/>
            <person name="Pati A."/>
            <person name="Tapia R."/>
            <person name="Han C."/>
            <person name="Goodwin L."/>
            <person name="Chen A."/>
            <person name="Palaniappan K."/>
            <person name="Land M."/>
            <person name="Hauser L."/>
            <person name="Chang Y.J."/>
            <person name="Jeffries C.D."/>
            <person name="Rohde M."/>
            <person name="Goker M."/>
            <person name="Tindall B.J."/>
            <person name="Detter J.C."/>
            <person name="Woyke T."/>
            <person name="Bristow J."/>
            <person name="Eisen J.A."/>
            <person name="Markowitz V."/>
            <person name="Hugenholtz P."/>
            <person name="Klenk H.P."/>
            <person name="Kyrpides N.C."/>
        </authorList>
    </citation>
    <scope>NUCLEOTIDE SEQUENCE [LARGE SCALE GENOMIC DNA]</scope>
    <source>
        <strain evidence="2">DSM 17132 / JCM 16389 / KACC 11308 / NBRC 106382 / 4M15</strain>
    </source>
</reference>
<proteinExistence type="predicted"/>
<reference key="1">
    <citation type="submission" date="2010-11" db="EMBL/GenBank/DDBJ databases">
        <title>The complete genome of Leadbetterella byssophila DSM 17132.</title>
        <authorList>
            <consortium name="US DOE Joint Genome Institute (JGI-PGF)"/>
            <person name="Lucas S."/>
            <person name="Copeland A."/>
            <person name="Lapidus A."/>
            <person name="Glavina del Rio T."/>
            <person name="Dalin E."/>
            <person name="Tice H."/>
            <person name="Bruce D."/>
            <person name="Goodwin L."/>
            <person name="Pitluck S."/>
            <person name="Kyrpides N."/>
            <person name="Mavromatis K."/>
            <person name="Ivanova N."/>
            <person name="Teshima H."/>
            <person name="Brettin T."/>
            <person name="Detter J.C."/>
            <person name="Han C."/>
            <person name="Tapia R."/>
            <person name="Land M."/>
            <person name="Hauser L."/>
            <person name="Markowitz V."/>
            <person name="Cheng J.-F."/>
            <person name="Hugenholtz P."/>
            <person name="Woyke T."/>
            <person name="Wu D."/>
            <person name="Tindall B."/>
            <person name="Pomrenke H.G."/>
            <person name="Brambilla E."/>
            <person name="Klenk H.-P."/>
            <person name="Eisen J.A."/>
        </authorList>
    </citation>
    <scope>NUCLEOTIDE SEQUENCE [LARGE SCALE GENOMIC DNA]</scope>
    <source>
        <strain>DSM 17132</strain>
    </source>
</reference>
<evidence type="ECO:0000313" key="1">
    <source>
        <dbReference type="EMBL" id="ADQ15885.1"/>
    </source>
</evidence>
<dbReference type="Proteomes" id="UP000007435">
    <property type="component" value="Chromosome"/>
</dbReference>
<dbReference type="KEGG" id="lby:Lbys_0089"/>
<protein>
    <submittedName>
        <fullName evidence="1">Uncharacterized protein</fullName>
    </submittedName>
</protein>
<accession>E4RSN5</accession>
<dbReference type="STRING" id="649349.Lbys_0089"/>
<dbReference type="RefSeq" id="WP_013406941.1">
    <property type="nucleotide sequence ID" value="NC_014655.1"/>
</dbReference>
<sequence length="106" mass="12210">MQLSLIDQVPEFTKSYFLDVFAEASFSSGRMRLKTIQGQQVPEDLSISIPSKFISLYPEGTIYKLDTKLIQKDGRKPYFVALKGKGIQRAIEFFDYNLKVQKKNTH</sequence>
<dbReference type="HOGENOM" id="CLU_2219824_0_0_10"/>